<feature type="domain" description="NADH:ubiquinone/plastoquinone oxidoreductase chloroplast chain 5 C-terminal" evidence="17">
    <location>
        <begin position="464"/>
        <end position="610"/>
    </location>
</feature>
<feature type="transmembrane region" description="Helical" evidence="14">
    <location>
        <begin position="349"/>
        <end position="370"/>
    </location>
</feature>
<accession>A0A1F5VPZ4</accession>
<evidence type="ECO:0000256" key="14">
    <source>
        <dbReference type="SAM" id="Phobius"/>
    </source>
</evidence>
<evidence type="ECO:0000256" key="2">
    <source>
        <dbReference type="ARBA" id="ARBA00008200"/>
    </source>
</evidence>
<comment type="subcellular location">
    <subcellularLocation>
        <location evidence="1">Endomembrane system</location>
        <topology evidence="1">Multi-pass membrane protein</topology>
    </subcellularLocation>
    <subcellularLocation>
        <location evidence="13">Membrane</location>
        <topology evidence="13">Multi-pass membrane protein</topology>
    </subcellularLocation>
</comment>
<comment type="similarity">
    <text evidence="2">Belongs to the complex I subunit 5 family.</text>
</comment>
<feature type="transmembrane region" description="Helical" evidence="14">
    <location>
        <begin position="98"/>
        <end position="118"/>
    </location>
</feature>
<evidence type="ECO:0000256" key="9">
    <source>
        <dbReference type="ARBA" id="ARBA00023027"/>
    </source>
</evidence>
<keyword evidence="5" id="KW-0521">NADP</keyword>
<evidence type="ECO:0000256" key="11">
    <source>
        <dbReference type="ARBA" id="ARBA00047726"/>
    </source>
</evidence>
<feature type="transmembrane region" description="Helical" evidence="14">
    <location>
        <begin position="390"/>
        <end position="411"/>
    </location>
</feature>
<keyword evidence="10 14" id="KW-0472">Membrane</keyword>
<evidence type="ECO:0000256" key="8">
    <source>
        <dbReference type="ARBA" id="ARBA00022989"/>
    </source>
</evidence>
<dbReference type="PANTHER" id="PTHR42829:SF2">
    <property type="entry name" value="NADH-UBIQUINONE OXIDOREDUCTASE CHAIN 5"/>
    <property type="match status" value="1"/>
</dbReference>
<dbReference type="PRINTS" id="PR01434">
    <property type="entry name" value="NADHDHGNASE5"/>
</dbReference>
<dbReference type="EMBL" id="MFGW01000112">
    <property type="protein sequence ID" value="OGF65522.1"/>
    <property type="molecule type" value="Genomic_DNA"/>
</dbReference>
<feature type="transmembrane region" description="Helical" evidence="14">
    <location>
        <begin position="431"/>
        <end position="460"/>
    </location>
</feature>
<dbReference type="GO" id="GO:0015990">
    <property type="term" value="P:electron transport coupled proton transport"/>
    <property type="evidence" value="ECO:0007669"/>
    <property type="project" value="TreeGrafter"/>
</dbReference>
<name>A0A1F5VPZ4_9BACT</name>
<feature type="transmembrane region" description="Helical" evidence="14">
    <location>
        <begin position="265"/>
        <end position="287"/>
    </location>
</feature>
<dbReference type="PRINTS" id="PR01435">
    <property type="entry name" value="NPOXDRDTASE5"/>
</dbReference>
<reference evidence="18 19" key="1">
    <citation type="journal article" date="2016" name="Nat. Commun.">
        <title>Thousands of microbial genomes shed light on interconnected biogeochemical processes in an aquifer system.</title>
        <authorList>
            <person name="Anantharaman K."/>
            <person name="Brown C.T."/>
            <person name="Hug L.A."/>
            <person name="Sharon I."/>
            <person name="Castelle C.J."/>
            <person name="Probst A.J."/>
            <person name="Thomas B.C."/>
            <person name="Singh A."/>
            <person name="Wilkins M.J."/>
            <person name="Karaoz U."/>
            <person name="Brodie E.L."/>
            <person name="Williams K.H."/>
            <person name="Hubbard S.S."/>
            <person name="Banfield J.F."/>
        </authorList>
    </citation>
    <scope>NUCLEOTIDE SEQUENCE [LARGE SCALE GENOMIC DNA]</scope>
</reference>
<evidence type="ECO:0000256" key="3">
    <source>
        <dbReference type="ARBA" id="ARBA00022692"/>
    </source>
</evidence>
<keyword evidence="8 14" id="KW-1133">Transmembrane helix</keyword>
<feature type="transmembrane region" description="Helical" evidence="14">
    <location>
        <begin position="539"/>
        <end position="560"/>
    </location>
</feature>
<dbReference type="GO" id="GO:0003954">
    <property type="term" value="F:NADH dehydrogenase activity"/>
    <property type="evidence" value="ECO:0007669"/>
    <property type="project" value="TreeGrafter"/>
</dbReference>
<dbReference type="NCBIfam" id="NF005141">
    <property type="entry name" value="PRK06590.1"/>
    <property type="match status" value="1"/>
</dbReference>
<keyword evidence="9" id="KW-0520">NAD</keyword>
<dbReference type="GO" id="GO:0008137">
    <property type="term" value="F:NADH dehydrogenase (ubiquinone) activity"/>
    <property type="evidence" value="ECO:0007669"/>
    <property type="project" value="InterPro"/>
</dbReference>
<keyword evidence="6" id="KW-0618">Plastoquinone</keyword>
<organism evidence="18 19">
    <name type="scientific">Candidatus Fischerbacteria bacterium RBG_13_37_8</name>
    <dbReference type="NCBI Taxonomy" id="1817863"/>
    <lineage>
        <taxon>Bacteria</taxon>
        <taxon>Candidatus Fischeribacteriota</taxon>
    </lineage>
</organism>
<feature type="transmembrane region" description="Helical" evidence="14">
    <location>
        <begin position="6"/>
        <end position="22"/>
    </location>
</feature>
<dbReference type="InterPro" id="IPR001750">
    <property type="entry name" value="ND/Mrp_TM"/>
</dbReference>
<dbReference type="Pfam" id="PF01010">
    <property type="entry name" value="Proton_antipo_C"/>
    <property type="match status" value="1"/>
</dbReference>
<feature type="domain" description="NADH-Ubiquinone oxidoreductase (complex I) chain 5 N-terminal" evidence="16">
    <location>
        <begin position="86"/>
        <end position="131"/>
    </location>
</feature>
<proteinExistence type="inferred from homology"/>
<feature type="transmembrane region" description="Helical" evidence="14">
    <location>
        <begin position="34"/>
        <end position="55"/>
    </location>
</feature>
<evidence type="ECO:0000256" key="1">
    <source>
        <dbReference type="ARBA" id="ARBA00004127"/>
    </source>
</evidence>
<comment type="catalytic activity">
    <reaction evidence="11">
        <text>a plastoquinone + NADPH + (n+1) H(+)(in) = a plastoquinol + NADP(+) + n H(+)(out)</text>
        <dbReference type="Rhea" id="RHEA:42612"/>
        <dbReference type="Rhea" id="RHEA-COMP:9561"/>
        <dbReference type="Rhea" id="RHEA-COMP:9562"/>
        <dbReference type="ChEBI" id="CHEBI:15378"/>
        <dbReference type="ChEBI" id="CHEBI:17757"/>
        <dbReference type="ChEBI" id="CHEBI:57783"/>
        <dbReference type="ChEBI" id="CHEBI:58349"/>
        <dbReference type="ChEBI" id="CHEBI:62192"/>
    </reaction>
</comment>
<dbReference type="Pfam" id="PF00662">
    <property type="entry name" value="Proton_antipo_N"/>
    <property type="match status" value="1"/>
</dbReference>
<sequence length="692" mass="76445">MIKYIWLIPVLPAISSLINGVLGKKLFSKRVIHFLACGAVFLSFMLSLLCFIELLQAPPEARIYELRLYEWVQGGESILRDGSLVDMNINFTFLYDPLSAVMLLVVTGVGFLIHVYSIGYMHHEGGYYRFFSYLNLFMCSMLLLVLGGNFLVMFIGWEGVGLCSYLLIGFYFDRDSAAAAGKKAFLVNRVGDFGFLMGVLTIFAYFGSLDFLKVFPRMQAEYQTGDPLLTIIGICLLVGVTGKSAQIPLYVWLPDAMEGPTPVSALIHAATMVTAGVYMISRCNIIYTLSPTATFFVALIGGITALYAATIGLAQNDIKRVLAYSTISQLGYMVMATGVGAYAAGIAHLMTHAFFKALLFLGAGSVIHALSGLQDMRDMGGLKNKLPITFWTFAVATLAIAGIPPLSGFFTKDEILWKAFSSPLIHAPWNIVLWLLGFLGAGLTAFYMFRLLFLTFYGNARYDEKTAAHLHESPESMLTPLRILAILSIAGGIFAIPKILQIGSLSFFEKISLEHFLAPSIYIRETAHHAAAAHHSLELLLMAASVLIALTGIYLAYVMYIKKTHIPALIVKKFQITYALIYNKYFIDELYNIFFVKSLKALGNLLSAFDLAVIDGLVNFTARFTIITSAISVKADLAIVDGAVNGLATTITFSSKMLRKIQTGMVQNYLLLMLYSSLIIFAFYLFMTWKQF</sequence>
<dbReference type="NCBIfam" id="TIGR01974">
    <property type="entry name" value="NDH_I_L"/>
    <property type="match status" value="1"/>
</dbReference>
<evidence type="ECO:0000256" key="12">
    <source>
        <dbReference type="ARBA" id="ARBA00048026"/>
    </source>
</evidence>
<evidence type="ECO:0000313" key="18">
    <source>
        <dbReference type="EMBL" id="OGF65522.1"/>
    </source>
</evidence>
<dbReference type="InterPro" id="IPR001516">
    <property type="entry name" value="Proton_antipo_N"/>
</dbReference>
<dbReference type="GO" id="GO:0048038">
    <property type="term" value="F:quinone binding"/>
    <property type="evidence" value="ECO:0007669"/>
    <property type="project" value="UniProtKB-KW"/>
</dbReference>
<keyword evidence="3 13" id="KW-0812">Transmembrane</keyword>
<keyword evidence="7" id="KW-1278">Translocase</keyword>
<feature type="transmembrane region" description="Helical" evidence="14">
    <location>
        <begin position="228"/>
        <end position="253"/>
    </location>
</feature>
<dbReference type="Proteomes" id="UP000178943">
    <property type="component" value="Unassembled WGS sequence"/>
</dbReference>
<dbReference type="AlphaFoldDB" id="A0A1F5VPZ4"/>
<protein>
    <recommendedName>
        <fullName evidence="20">NADH-quinone oxidoreductase subunit L</fullName>
    </recommendedName>
</protein>
<evidence type="ECO:0000313" key="19">
    <source>
        <dbReference type="Proteomes" id="UP000178943"/>
    </source>
</evidence>
<dbReference type="InterPro" id="IPR002128">
    <property type="entry name" value="NADH_UbQ_OxRdtase_chlpt_su5_C"/>
</dbReference>
<feature type="transmembrane region" description="Helical" evidence="14">
    <location>
        <begin position="666"/>
        <end position="687"/>
    </location>
</feature>
<evidence type="ECO:0000256" key="10">
    <source>
        <dbReference type="ARBA" id="ARBA00023136"/>
    </source>
</evidence>
<feature type="transmembrane region" description="Helical" evidence="14">
    <location>
        <begin position="321"/>
        <end position="343"/>
    </location>
</feature>
<dbReference type="GO" id="GO:0016020">
    <property type="term" value="C:membrane"/>
    <property type="evidence" value="ECO:0007669"/>
    <property type="project" value="UniProtKB-SubCell"/>
</dbReference>
<feature type="transmembrane region" description="Helical" evidence="14">
    <location>
        <begin position="130"/>
        <end position="148"/>
    </location>
</feature>
<dbReference type="InterPro" id="IPR018393">
    <property type="entry name" value="NADHpl_OxRdtase_5_subgr"/>
</dbReference>
<keyword evidence="4" id="KW-0874">Quinone</keyword>
<evidence type="ECO:0000259" key="16">
    <source>
        <dbReference type="Pfam" id="PF00662"/>
    </source>
</evidence>
<evidence type="ECO:0000256" key="13">
    <source>
        <dbReference type="RuleBase" id="RU000320"/>
    </source>
</evidence>
<evidence type="ECO:0000259" key="17">
    <source>
        <dbReference type="Pfam" id="PF01010"/>
    </source>
</evidence>
<evidence type="ECO:0000256" key="5">
    <source>
        <dbReference type="ARBA" id="ARBA00022857"/>
    </source>
</evidence>
<evidence type="ECO:0000256" key="7">
    <source>
        <dbReference type="ARBA" id="ARBA00022967"/>
    </source>
</evidence>
<comment type="caution">
    <text evidence="18">The sequence shown here is derived from an EMBL/GenBank/DDBJ whole genome shotgun (WGS) entry which is preliminary data.</text>
</comment>
<evidence type="ECO:0000256" key="4">
    <source>
        <dbReference type="ARBA" id="ARBA00022719"/>
    </source>
</evidence>
<evidence type="ECO:0008006" key="20">
    <source>
        <dbReference type="Google" id="ProtNLM"/>
    </source>
</evidence>
<gene>
    <name evidence="18" type="ORF">A2Y62_18705</name>
</gene>
<dbReference type="Pfam" id="PF00361">
    <property type="entry name" value="Proton_antipo_M"/>
    <property type="match status" value="1"/>
</dbReference>
<evidence type="ECO:0000256" key="6">
    <source>
        <dbReference type="ARBA" id="ARBA00022957"/>
    </source>
</evidence>
<dbReference type="GO" id="GO:0012505">
    <property type="term" value="C:endomembrane system"/>
    <property type="evidence" value="ECO:0007669"/>
    <property type="project" value="UniProtKB-SubCell"/>
</dbReference>
<dbReference type="GO" id="GO:0042773">
    <property type="term" value="P:ATP synthesis coupled electron transport"/>
    <property type="evidence" value="ECO:0007669"/>
    <property type="project" value="InterPro"/>
</dbReference>
<feature type="domain" description="NADH:quinone oxidoreductase/Mrp antiporter transmembrane" evidence="15">
    <location>
        <begin position="149"/>
        <end position="424"/>
    </location>
</feature>
<feature type="transmembrane region" description="Helical" evidence="14">
    <location>
        <begin position="293"/>
        <end position="314"/>
    </location>
</feature>
<dbReference type="STRING" id="1817863.A2Y62_18705"/>
<dbReference type="Gene3D" id="1.20.5.2700">
    <property type="match status" value="2"/>
</dbReference>
<comment type="catalytic activity">
    <reaction evidence="12">
        <text>a plastoquinone + NADH + (n+1) H(+)(in) = a plastoquinol + NAD(+) + n H(+)(out)</text>
        <dbReference type="Rhea" id="RHEA:42608"/>
        <dbReference type="Rhea" id="RHEA-COMP:9561"/>
        <dbReference type="Rhea" id="RHEA-COMP:9562"/>
        <dbReference type="ChEBI" id="CHEBI:15378"/>
        <dbReference type="ChEBI" id="CHEBI:17757"/>
        <dbReference type="ChEBI" id="CHEBI:57540"/>
        <dbReference type="ChEBI" id="CHEBI:57945"/>
        <dbReference type="ChEBI" id="CHEBI:62192"/>
    </reaction>
</comment>
<dbReference type="PANTHER" id="PTHR42829">
    <property type="entry name" value="NADH-UBIQUINONE OXIDOREDUCTASE CHAIN 5"/>
    <property type="match status" value="1"/>
</dbReference>
<dbReference type="InterPro" id="IPR003945">
    <property type="entry name" value="NU5C-like"/>
</dbReference>
<evidence type="ECO:0000259" key="15">
    <source>
        <dbReference type="Pfam" id="PF00361"/>
    </source>
</evidence>
<feature type="transmembrane region" description="Helical" evidence="14">
    <location>
        <begin position="184"/>
        <end position="208"/>
    </location>
</feature>